<organism evidence="6 9">
    <name type="scientific">Helicobacter muridarum</name>
    <dbReference type="NCBI Taxonomy" id="216"/>
    <lineage>
        <taxon>Bacteria</taxon>
        <taxon>Pseudomonadati</taxon>
        <taxon>Campylobacterota</taxon>
        <taxon>Epsilonproteobacteria</taxon>
        <taxon>Campylobacterales</taxon>
        <taxon>Helicobacteraceae</taxon>
        <taxon>Helicobacter</taxon>
    </lineage>
</organism>
<feature type="domain" description="MurNAc-LAA" evidence="5">
    <location>
        <begin position="266"/>
        <end position="419"/>
    </location>
</feature>
<evidence type="ECO:0000256" key="4">
    <source>
        <dbReference type="SAM" id="MobiDB-lite"/>
    </source>
</evidence>
<evidence type="ECO:0000313" key="6">
    <source>
        <dbReference type="EMBL" id="STQ86365.1"/>
    </source>
</evidence>
<keyword evidence="3 6" id="KW-0378">Hydrolase</keyword>
<dbReference type="RefSeq" id="WP_034557065.1">
    <property type="nucleotide sequence ID" value="NZ_FZML01000010.1"/>
</dbReference>
<keyword evidence="9" id="KW-1185">Reference proteome</keyword>
<evidence type="ECO:0000313" key="9">
    <source>
        <dbReference type="Proteomes" id="UP000255139"/>
    </source>
</evidence>
<feature type="region of interest" description="Disordered" evidence="4">
    <location>
        <begin position="125"/>
        <end position="204"/>
    </location>
</feature>
<dbReference type="InterPro" id="IPR050695">
    <property type="entry name" value="N-acetylmuramoyl_amidase_3"/>
</dbReference>
<dbReference type="Pfam" id="PF01520">
    <property type="entry name" value="Amidase_3"/>
    <property type="match status" value="1"/>
</dbReference>
<dbReference type="SMART" id="SM00646">
    <property type="entry name" value="Ami_3"/>
    <property type="match status" value="1"/>
</dbReference>
<dbReference type="Proteomes" id="UP000255139">
    <property type="component" value="Unassembled WGS sequence"/>
</dbReference>
<evidence type="ECO:0000313" key="8">
    <source>
        <dbReference type="Proteomes" id="UP000029922"/>
    </source>
</evidence>
<accession>A0A099TYI7</accession>
<dbReference type="EC" id="3.5.1.28" evidence="2"/>
<dbReference type="SUPFAM" id="SSF53187">
    <property type="entry name" value="Zn-dependent exopeptidases"/>
    <property type="match status" value="1"/>
</dbReference>
<dbReference type="FunFam" id="3.40.630.40:FF:000005">
    <property type="entry name" value="N-acetylmuramoyl-L-alanine amidase (AmiA)"/>
    <property type="match status" value="1"/>
</dbReference>
<evidence type="ECO:0000259" key="5">
    <source>
        <dbReference type="SMART" id="SM00646"/>
    </source>
</evidence>
<dbReference type="EMBL" id="JRPD02000001">
    <property type="protein sequence ID" value="TLE01719.1"/>
    <property type="molecule type" value="Genomic_DNA"/>
</dbReference>
<reference evidence="7 8" key="1">
    <citation type="journal article" date="2014" name="Genome Announc.">
        <title>Draft genome sequences of eight enterohepatic helicobacter species isolated from both laboratory and wild rodents.</title>
        <authorList>
            <person name="Sheh A."/>
            <person name="Shen Z."/>
            <person name="Fox J.G."/>
        </authorList>
    </citation>
    <scope>NUCLEOTIDE SEQUENCE [LARGE SCALE GENOMIC DNA]</scope>
    <source>
        <strain evidence="7 8">ST1</strain>
    </source>
</reference>
<sequence>MRYILLFLLYFSGIYANTLRIENVIPFGVSSLRLDGNRPIQKKDIIAQLKLNETTSYIDLSAVFVPKNKKEYNFSNKTQIVVAQNDNTKNKERLRIVVTLTPKTEFEYKINGKTLYVYIKEKNSSRSSVPLNSKPTQPDPKPQVKQPIITTKPPATPVQPPKATAPIKPANTTTPNSQDKKNQPNPILVSKSKPSNKKDGNNNKRIIMLDPGHGGKDCGAQGVAKTCEKIIVLSIAQLVAKELDKSGHIVYMTRNSDVFIELQRRTEMANEVKADLFISIHANSMPEGSTKQPKGVETYFLSTARSERARTVAANENQGQDFDEKGVDILAKSLINHRIPASTKLGMEIQDGIIKELKKTYKEHLDGGVREGPFWVLVGAKMASVLVEVGYNSHPIEAQRLKDKAYQSIIANGIVRGINRFIERNPSVRY</sequence>
<evidence type="ECO:0000313" key="7">
    <source>
        <dbReference type="EMBL" id="TLE01719.1"/>
    </source>
</evidence>
<dbReference type="STRING" id="216.LS73_02110"/>
<dbReference type="GO" id="GO:0009253">
    <property type="term" value="P:peptidoglycan catabolic process"/>
    <property type="evidence" value="ECO:0007669"/>
    <property type="project" value="InterPro"/>
</dbReference>
<dbReference type="Gene3D" id="3.40.630.40">
    <property type="entry name" value="Zn-dependent exopeptidases"/>
    <property type="match status" value="1"/>
</dbReference>
<name>A0A099TYI7_9HELI</name>
<dbReference type="OrthoDB" id="9806267at2"/>
<comment type="catalytic activity">
    <reaction evidence="1">
        <text>Hydrolyzes the link between N-acetylmuramoyl residues and L-amino acid residues in certain cell-wall glycopeptides.</text>
        <dbReference type="EC" id="3.5.1.28"/>
    </reaction>
</comment>
<proteinExistence type="predicted"/>
<dbReference type="PANTHER" id="PTHR30404:SF0">
    <property type="entry name" value="N-ACETYLMURAMOYL-L-ALANINE AMIDASE AMIC"/>
    <property type="match status" value="1"/>
</dbReference>
<reference evidence="6 9" key="2">
    <citation type="submission" date="2018-06" db="EMBL/GenBank/DDBJ databases">
        <authorList>
            <consortium name="Pathogen Informatics"/>
            <person name="Doyle S."/>
        </authorList>
    </citation>
    <scope>NUCLEOTIDE SEQUENCE [LARGE SCALE GENOMIC DNA]</scope>
    <source>
        <strain evidence="6 9">NCTC12714</strain>
    </source>
</reference>
<protein>
    <recommendedName>
        <fullName evidence="2">N-acetylmuramoyl-L-alanine amidase</fullName>
        <ecNumber evidence="2">3.5.1.28</ecNumber>
    </recommendedName>
</protein>
<dbReference type="GO" id="GO:0030288">
    <property type="term" value="C:outer membrane-bounded periplasmic space"/>
    <property type="evidence" value="ECO:0007669"/>
    <property type="project" value="TreeGrafter"/>
</dbReference>
<dbReference type="Proteomes" id="UP000029922">
    <property type="component" value="Unassembled WGS sequence"/>
</dbReference>
<feature type="compositionally biased region" description="Polar residues" evidence="4">
    <location>
        <begin position="125"/>
        <end position="136"/>
    </location>
</feature>
<dbReference type="GO" id="GO:0008745">
    <property type="term" value="F:N-acetylmuramoyl-L-alanine amidase activity"/>
    <property type="evidence" value="ECO:0007669"/>
    <property type="project" value="UniProtKB-EC"/>
</dbReference>
<dbReference type="InterPro" id="IPR002508">
    <property type="entry name" value="MurNAc-LAA_cat"/>
</dbReference>
<evidence type="ECO:0000256" key="1">
    <source>
        <dbReference type="ARBA" id="ARBA00001561"/>
    </source>
</evidence>
<dbReference type="AlphaFoldDB" id="A0A099TYI7"/>
<evidence type="ECO:0000256" key="2">
    <source>
        <dbReference type="ARBA" id="ARBA00011901"/>
    </source>
</evidence>
<dbReference type="CDD" id="cd02696">
    <property type="entry name" value="MurNAc-LAA"/>
    <property type="match status" value="1"/>
</dbReference>
<dbReference type="PANTHER" id="PTHR30404">
    <property type="entry name" value="N-ACETYLMURAMOYL-L-ALANINE AMIDASE"/>
    <property type="match status" value="1"/>
</dbReference>
<evidence type="ECO:0000256" key="3">
    <source>
        <dbReference type="ARBA" id="ARBA00022801"/>
    </source>
</evidence>
<dbReference type="EMBL" id="UGJE01000002">
    <property type="protein sequence ID" value="STQ86365.1"/>
    <property type="molecule type" value="Genomic_DNA"/>
</dbReference>
<gene>
    <name evidence="6" type="primary">amiC</name>
    <name evidence="7" type="ORF">LS73_000925</name>
    <name evidence="6" type="ORF">NCTC12714_01172</name>
</gene>